<keyword evidence="8 10" id="KW-1133">Transmembrane helix</keyword>
<keyword evidence="2" id="KW-0813">Transport</keyword>
<dbReference type="InterPro" id="IPR036640">
    <property type="entry name" value="ABC1_TM_sf"/>
</dbReference>
<dbReference type="InterPro" id="IPR003593">
    <property type="entry name" value="AAA+_ATPase"/>
</dbReference>
<dbReference type="PROSITE" id="PS50990">
    <property type="entry name" value="PEPTIDASE_C39"/>
    <property type="match status" value="1"/>
</dbReference>
<dbReference type="Pfam" id="PF00005">
    <property type="entry name" value="ABC_tran"/>
    <property type="match status" value="1"/>
</dbReference>
<dbReference type="SUPFAM" id="SSF52540">
    <property type="entry name" value="P-loop containing nucleoside triphosphate hydrolases"/>
    <property type="match status" value="1"/>
</dbReference>
<dbReference type="GO" id="GO:0005886">
    <property type="term" value="C:plasma membrane"/>
    <property type="evidence" value="ECO:0007669"/>
    <property type="project" value="UniProtKB-SubCell"/>
</dbReference>
<dbReference type="InterPro" id="IPR039421">
    <property type="entry name" value="Type_1_exporter"/>
</dbReference>
<feature type="transmembrane region" description="Helical" evidence="10">
    <location>
        <begin position="408"/>
        <end position="429"/>
    </location>
</feature>
<dbReference type="GO" id="GO:0034040">
    <property type="term" value="F:ATPase-coupled lipid transmembrane transporter activity"/>
    <property type="evidence" value="ECO:0007669"/>
    <property type="project" value="TreeGrafter"/>
</dbReference>
<evidence type="ECO:0000313" key="14">
    <source>
        <dbReference type="EMBL" id="KST61846.1"/>
    </source>
</evidence>
<proteinExistence type="predicted"/>
<evidence type="ECO:0000259" key="12">
    <source>
        <dbReference type="PROSITE" id="PS50929"/>
    </source>
</evidence>
<keyword evidence="7" id="KW-0067">ATP-binding</keyword>
<dbReference type="Pfam" id="PF03412">
    <property type="entry name" value="Peptidase_C39"/>
    <property type="match status" value="1"/>
</dbReference>
<evidence type="ECO:0000256" key="2">
    <source>
        <dbReference type="ARBA" id="ARBA00022448"/>
    </source>
</evidence>
<comment type="caution">
    <text evidence="14">The sequence shown here is derived from an EMBL/GenBank/DDBJ whole genome shotgun (WGS) entry which is preliminary data.</text>
</comment>
<feature type="domain" description="ABC transporter" evidence="11">
    <location>
        <begin position="470"/>
        <end position="703"/>
    </location>
</feature>
<evidence type="ECO:0000259" key="11">
    <source>
        <dbReference type="PROSITE" id="PS50893"/>
    </source>
</evidence>
<dbReference type="FunFam" id="3.40.50.300:FF:000299">
    <property type="entry name" value="ABC transporter ATP-binding protein/permease"/>
    <property type="match status" value="1"/>
</dbReference>
<dbReference type="CDD" id="cd18779">
    <property type="entry name" value="ABC_6TM_T1SS_like"/>
    <property type="match status" value="1"/>
</dbReference>
<dbReference type="GO" id="GO:0008234">
    <property type="term" value="F:cysteine-type peptidase activity"/>
    <property type="evidence" value="ECO:0007669"/>
    <property type="project" value="UniProtKB-KW"/>
</dbReference>
<dbReference type="GO" id="GO:0005524">
    <property type="term" value="F:ATP binding"/>
    <property type="evidence" value="ECO:0007669"/>
    <property type="project" value="UniProtKB-KW"/>
</dbReference>
<dbReference type="Gene3D" id="1.20.1560.10">
    <property type="entry name" value="ABC transporter type 1, transmembrane domain"/>
    <property type="match status" value="1"/>
</dbReference>
<dbReference type="Pfam" id="PF00664">
    <property type="entry name" value="ABC_membrane"/>
    <property type="match status" value="1"/>
</dbReference>
<dbReference type="GO" id="GO:0016887">
    <property type="term" value="F:ATP hydrolysis activity"/>
    <property type="evidence" value="ECO:0007669"/>
    <property type="project" value="InterPro"/>
</dbReference>
<keyword evidence="6" id="KW-0378">Hydrolase</keyword>
<evidence type="ECO:0000256" key="6">
    <source>
        <dbReference type="ARBA" id="ARBA00022807"/>
    </source>
</evidence>
<dbReference type="InterPro" id="IPR003439">
    <property type="entry name" value="ABC_transporter-like_ATP-bd"/>
</dbReference>
<comment type="subcellular location">
    <subcellularLocation>
        <location evidence="1">Cell membrane</location>
        <topology evidence="1">Multi-pass membrane protein</topology>
    </subcellularLocation>
</comment>
<feature type="transmembrane region" description="Helical" evidence="10">
    <location>
        <begin position="265"/>
        <end position="286"/>
    </location>
</feature>
<organism evidence="14 16">
    <name type="scientific">Mastigocoleus testarum BC008</name>
    <dbReference type="NCBI Taxonomy" id="371196"/>
    <lineage>
        <taxon>Bacteria</taxon>
        <taxon>Bacillati</taxon>
        <taxon>Cyanobacteriota</taxon>
        <taxon>Cyanophyceae</taxon>
        <taxon>Nostocales</taxon>
        <taxon>Hapalosiphonaceae</taxon>
        <taxon>Mastigocoleus</taxon>
    </lineage>
</organism>
<dbReference type="SUPFAM" id="SSF90123">
    <property type="entry name" value="ABC transporter transmembrane region"/>
    <property type="match status" value="1"/>
</dbReference>
<dbReference type="PANTHER" id="PTHR24221">
    <property type="entry name" value="ATP-BINDING CASSETTE SUB-FAMILY B"/>
    <property type="match status" value="1"/>
</dbReference>
<keyword evidence="3" id="KW-1003">Cell membrane</keyword>
<dbReference type="InterPro" id="IPR017871">
    <property type="entry name" value="ABC_transporter-like_CS"/>
</dbReference>
<keyword evidence="6" id="KW-0788">Thiol protease</keyword>
<name>A0A0V7ZC07_9CYAN</name>
<feature type="transmembrane region" description="Helical" evidence="10">
    <location>
        <begin position="154"/>
        <end position="179"/>
    </location>
</feature>
<evidence type="ECO:0000256" key="7">
    <source>
        <dbReference type="ARBA" id="ARBA00022840"/>
    </source>
</evidence>
<dbReference type="InterPro" id="IPR011527">
    <property type="entry name" value="ABC1_TM_dom"/>
</dbReference>
<feature type="transmembrane region" description="Helical" evidence="10">
    <location>
        <begin position="191"/>
        <end position="212"/>
    </location>
</feature>
<evidence type="ECO:0000259" key="13">
    <source>
        <dbReference type="PROSITE" id="PS50990"/>
    </source>
</evidence>
<dbReference type="PROSITE" id="PS50929">
    <property type="entry name" value="ABC_TM1F"/>
    <property type="match status" value="1"/>
</dbReference>
<gene>
    <name evidence="15" type="ORF">BC008_04680</name>
    <name evidence="14" type="ORF">BC008_07260</name>
</gene>
<keyword evidence="16" id="KW-1185">Reference proteome</keyword>
<dbReference type="Proteomes" id="UP000053372">
    <property type="component" value="Unassembled WGS sequence"/>
</dbReference>
<dbReference type="EMBL" id="LMTZ01000018">
    <property type="protein sequence ID" value="KST69618.1"/>
    <property type="molecule type" value="Genomic_DNA"/>
</dbReference>
<evidence type="ECO:0000256" key="8">
    <source>
        <dbReference type="ARBA" id="ARBA00022989"/>
    </source>
</evidence>
<dbReference type="Gene3D" id="3.90.70.10">
    <property type="entry name" value="Cysteine proteinases"/>
    <property type="match status" value="1"/>
</dbReference>
<dbReference type="PROSITE" id="PS50893">
    <property type="entry name" value="ABC_TRANSPORTER_2"/>
    <property type="match status" value="1"/>
</dbReference>
<accession>A0A0V7ZC07</accession>
<keyword evidence="9 10" id="KW-0472">Membrane</keyword>
<dbReference type="AlphaFoldDB" id="A0A0V7ZC07"/>
<sequence length="705" mass="78130">MRLQLNEVECGAACLATILSYYGRHTRVSECRDCFDVGRDGVSAQHLAEVARNYGLRVKAYAIDMADFRYVPLPAIAHWNFNHFVVVESWSPNRIGIVDPAGGRYQLTTAQFDGSFTGVVLTLEPGAGFEPRGKTSQPLWLQFLIRYTVLQPQLFIQIIGASLLLQCLGLGLPMLTKVFIDRILPFHLNSLMPILAIGIAILMLAQLIVSYLRSALLIYLRARIDIQTILGFFDHLLTLPFRFFEQRSTGDLSMRMGSNAIIREMLTTQSLSVLLDGCFILGYLLILLSQQLFFGLIVLAFGLLQVALLLATTRRVHYLMQKELAAQAEAQSYMVEALTGILTLKATGCEDQAFDRWSNLFMKHLNVSLQRNQLTAIIEAFLQAMRTLSPLVLLWLGTFYVLQKNMSLGTMLAMNAIAALFLAPIASLVTSGQYLQVAGAHLERLTDVLQAESEQGIKTTKAAPKLKGHIEFKNVSFQYDKNAPLVLKNVSFVIQPGQKVAIVGQSGSGKSTLAKLLLGLYRPNTGQILYDGISLENFKCRTWRNQFGVVLQEPFLFSGSIRQNIAFNKPALSLQEVIAAAHIAVIDDEIMQMPMGYETRIAEGGSGLSGGQRQRLSLARALAGQPAILLLDEATSHLDTPTERLVEQNLGQISCTQIIIAHRLSTIRNADLILVLHRGSIVDQGSHTYLLEQRGYYATLVNNQL</sequence>
<evidence type="ECO:0000313" key="16">
    <source>
        <dbReference type="Proteomes" id="UP000053372"/>
    </source>
</evidence>
<keyword evidence="4 10" id="KW-0812">Transmembrane</keyword>
<dbReference type="PROSITE" id="PS00211">
    <property type="entry name" value="ABC_TRANSPORTER_1"/>
    <property type="match status" value="1"/>
</dbReference>
<protein>
    <submittedName>
        <fullName evidence="14">ABC transporter</fullName>
    </submittedName>
</protein>
<feature type="domain" description="Peptidase C39" evidence="13">
    <location>
        <begin position="4"/>
        <end position="123"/>
    </location>
</feature>
<keyword evidence="5" id="KW-0547">Nucleotide-binding</keyword>
<evidence type="ECO:0000256" key="10">
    <source>
        <dbReference type="SAM" id="Phobius"/>
    </source>
</evidence>
<dbReference type="EMBL" id="LMTZ01000170">
    <property type="protein sequence ID" value="KST61846.1"/>
    <property type="molecule type" value="Genomic_DNA"/>
</dbReference>
<reference evidence="14 16" key="1">
    <citation type="journal article" date="2015" name="Genome Announc.">
        <title>Draft Genome of the Euendolithic (true boring) Cyanobacterium Mastigocoleus testarum strain BC008.</title>
        <authorList>
            <person name="Guida B.S."/>
            <person name="Garcia-Pichel F."/>
        </authorList>
    </citation>
    <scope>NUCLEOTIDE SEQUENCE [LARGE SCALE GENOMIC DNA]</scope>
    <source>
        <strain evidence="14 16">BC008</strain>
    </source>
</reference>
<feature type="domain" description="ABC transmembrane type-1" evidence="12">
    <location>
        <begin position="156"/>
        <end position="436"/>
    </location>
</feature>
<dbReference type="GO" id="GO:0140359">
    <property type="term" value="F:ABC-type transporter activity"/>
    <property type="evidence" value="ECO:0007669"/>
    <property type="project" value="InterPro"/>
</dbReference>
<dbReference type="InterPro" id="IPR005074">
    <property type="entry name" value="Peptidase_C39"/>
</dbReference>
<evidence type="ECO:0000256" key="5">
    <source>
        <dbReference type="ARBA" id="ARBA00022741"/>
    </source>
</evidence>
<dbReference type="InterPro" id="IPR027417">
    <property type="entry name" value="P-loop_NTPase"/>
</dbReference>
<evidence type="ECO:0000313" key="15">
    <source>
        <dbReference type="EMBL" id="KST69618.1"/>
    </source>
</evidence>
<dbReference type="Gene3D" id="3.40.50.300">
    <property type="entry name" value="P-loop containing nucleotide triphosphate hydrolases"/>
    <property type="match status" value="1"/>
</dbReference>
<evidence type="ECO:0000256" key="9">
    <source>
        <dbReference type="ARBA" id="ARBA00023136"/>
    </source>
</evidence>
<evidence type="ECO:0000256" key="1">
    <source>
        <dbReference type="ARBA" id="ARBA00004651"/>
    </source>
</evidence>
<evidence type="ECO:0000256" key="3">
    <source>
        <dbReference type="ARBA" id="ARBA00022475"/>
    </source>
</evidence>
<dbReference type="SMART" id="SM00382">
    <property type="entry name" value="AAA"/>
    <property type="match status" value="1"/>
</dbReference>
<keyword evidence="6" id="KW-0645">Protease</keyword>
<evidence type="ECO:0000256" key="4">
    <source>
        <dbReference type="ARBA" id="ARBA00022692"/>
    </source>
</evidence>
<dbReference type="PANTHER" id="PTHR24221:SF606">
    <property type="entry name" value="COLICIN V SECRETION-PROCESSING ATP-BINDING PROTEIN"/>
    <property type="match status" value="1"/>
</dbReference>
<feature type="transmembrane region" description="Helical" evidence="10">
    <location>
        <begin position="292"/>
        <end position="312"/>
    </location>
</feature>
<dbReference type="GO" id="GO:0006508">
    <property type="term" value="P:proteolysis"/>
    <property type="evidence" value="ECO:0007669"/>
    <property type="project" value="InterPro"/>
</dbReference>